<reference evidence="2 3" key="1">
    <citation type="submission" date="2016-07" db="EMBL/GenBank/DDBJ databases">
        <title>Draft genome of a psychrotolerant acidophile Acidithiobacillus ferrivorans strain YL15.</title>
        <authorList>
            <person name="Peng T."/>
            <person name="Ma L."/>
            <person name="Nan M."/>
            <person name="An N."/>
            <person name="Wang M."/>
            <person name="Qiu G."/>
            <person name="Zeng W."/>
        </authorList>
    </citation>
    <scope>NUCLEOTIDE SEQUENCE [LARGE SCALE GENOMIC DNA]</scope>
    <source>
        <strain evidence="2 3">YL15</strain>
    </source>
</reference>
<gene>
    <name evidence="2" type="ORF">BBC27_12830</name>
</gene>
<name>A0A1B9BXV6_9PROT</name>
<protein>
    <submittedName>
        <fullName evidence="2">Uncharacterized protein</fullName>
    </submittedName>
</protein>
<dbReference type="Proteomes" id="UP000093129">
    <property type="component" value="Unassembled WGS sequence"/>
</dbReference>
<comment type="caution">
    <text evidence="2">The sequence shown here is derived from an EMBL/GenBank/DDBJ whole genome shotgun (WGS) entry which is preliminary data.</text>
</comment>
<sequence length="94" mass="9463">MKKQIAVAAVLLTFPALAFAGPSLGIAYSNVGLTGHAGRPGISVGASNLYRNNVYAVGSATCANGFYQVQAKLGKRIGAGGVVFNPFVSMASSA</sequence>
<proteinExistence type="predicted"/>
<feature type="chain" id="PRO_5008622933" evidence="1">
    <location>
        <begin position="21"/>
        <end position="94"/>
    </location>
</feature>
<dbReference type="RefSeq" id="WP_065413547.1">
    <property type="nucleotide sequence ID" value="NZ_MASQ01000094.1"/>
</dbReference>
<feature type="signal peptide" evidence="1">
    <location>
        <begin position="1"/>
        <end position="20"/>
    </location>
</feature>
<accession>A0A1B9BXV6</accession>
<dbReference type="EMBL" id="MASQ01000094">
    <property type="protein sequence ID" value="OCB02520.1"/>
    <property type="molecule type" value="Genomic_DNA"/>
</dbReference>
<evidence type="ECO:0000313" key="3">
    <source>
        <dbReference type="Proteomes" id="UP000093129"/>
    </source>
</evidence>
<evidence type="ECO:0000256" key="1">
    <source>
        <dbReference type="SAM" id="SignalP"/>
    </source>
</evidence>
<evidence type="ECO:0000313" key="2">
    <source>
        <dbReference type="EMBL" id="OCB02520.1"/>
    </source>
</evidence>
<organism evidence="2 3">
    <name type="scientific">Acidithiobacillus ferrivorans</name>
    <dbReference type="NCBI Taxonomy" id="160808"/>
    <lineage>
        <taxon>Bacteria</taxon>
        <taxon>Pseudomonadati</taxon>
        <taxon>Pseudomonadota</taxon>
        <taxon>Acidithiobacillia</taxon>
        <taxon>Acidithiobacillales</taxon>
        <taxon>Acidithiobacillaceae</taxon>
        <taxon>Acidithiobacillus</taxon>
    </lineage>
</organism>
<dbReference type="AlphaFoldDB" id="A0A1B9BXV6"/>
<keyword evidence="1" id="KW-0732">Signal</keyword>